<sequence>MAYLADWRIALAADLLRESDETEGAVARKVGYADVSGLSTAFKRRRGTTPTQHGAAARDPLVR</sequence>
<keyword evidence="2" id="KW-0238">DNA-binding</keyword>
<dbReference type="PROSITE" id="PS01124">
    <property type="entry name" value="HTH_ARAC_FAMILY_2"/>
    <property type="match status" value="1"/>
</dbReference>
<evidence type="ECO:0000256" key="3">
    <source>
        <dbReference type="ARBA" id="ARBA00023163"/>
    </source>
</evidence>
<dbReference type="InterPro" id="IPR050204">
    <property type="entry name" value="AraC_XylS_family_regulators"/>
</dbReference>
<name>A0ABP9NJZ0_9PSEU</name>
<comment type="caution">
    <text evidence="6">The sequence shown here is derived from an EMBL/GenBank/DDBJ whole genome shotgun (WGS) entry which is preliminary data.</text>
</comment>
<dbReference type="Gene3D" id="1.10.10.60">
    <property type="entry name" value="Homeodomain-like"/>
    <property type="match status" value="1"/>
</dbReference>
<evidence type="ECO:0000313" key="7">
    <source>
        <dbReference type="Proteomes" id="UP001500804"/>
    </source>
</evidence>
<dbReference type="InterPro" id="IPR009057">
    <property type="entry name" value="Homeodomain-like_sf"/>
</dbReference>
<evidence type="ECO:0000259" key="5">
    <source>
        <dbReference type="PROSITE" id="PS01124"/>
    </source>
</evidence>
<proteinExistence type="predicted"/>
<keyword evidence="7" id="KW-1185">Reference proteome</keyword>
<protein>
    <recommendedName>
        <fullName evidence="5">HTH araC/xylS-type domain-containing protein</fullName>
    </recommendedName>
</protein>
<dbReference type="InterPro" id="IPR018060">
    <property type="entry name" value="HTH_AraC"/>
</dbReference>
<organism evidence="6 7">
    <name type="scientific">Pseudonocardia adelaidensis</name>
    <dbReference type="NCBI Taxonomy" id="648754"/>
    <lineage>
        <taxon>Bacteria</taxon>
        <taxon>Bacillati</taxon>
        <taxon>Actinomycetota</taxon>
        <taxon>Actinomycetes</taxon>
        <taxon>Pseudonocardiales</taxon>
        <taxon>Pseudonocardiaceae</taxon>
        <taxon>Pseudonocardia</taxon>
    </lineage>
</organism>
<reference evidence="7" key="1">
    <citation type="journal article" date="2019" name="Int. J. Syst. Evol. Microbiol.">
        <title>The Global Catalogue of Microorganisms (GCM) 10K type strain sequencing project: providing services to taxonomists for standard genome sequencing and annotation.</title>
        <authorList>
            <consortium name="The Broad Institute Genomics Platform"/>
            <consortium name="The Broad Institute Genome Sequencing Center for Infectious Disease"/>
            <person name="Wu L."/>
            <person name="Ma J."/>
        </authorList>
    </citation>
    <scope>NUCLEOTIDE SEQUENCE [LARGE SCALE GENOMIC DNA]</scope>
    <source>
        <strain evidence="7">JCM 18302</strain>
    </source>
</reference>
<feature type="domain" description="HTH araC/xylS-type" evidence="5">
    <location>
        <begin position="1"/>
        <end position="56"/>
    </location>
</feature>
<dbReference type="Pfam" id="PF12833">
    <property type="entry name" value="HTH_18"/>
    <property type="match status" value="1"/>
</dbReference>
<dbReference type="EMBL" id="BAABJO010000008">
    <property type="protein sequence ID" value="GAA5119200.1"/>
    <property type="molecule type" value="Genomic_DNA"/>
</dbReference>
<dbReference type="PANTHER" id="PTHR46796:SF13">
    <property type="entry name" value="HTH-TYPE TRANSCRIPTIONAL ACTIVATOR RHAS"/>
    <property type="match status" value="1"/>
</dbReference>
<evidence type="ECO:0000256" key="1">
    <source>
        <dbReference type="ARBA" id="ARBA00023015"/>
    </source>
</evidence>
<dbReference type="PANTHER" id="PTHR46796">
    <property type="entry name" value="HTH-TYPE TRANSCRIPTIONAL ACTIVATOR RHAS-RELATED"/>
    <property type="match status" value="1"/>
</dbReference>
<evidence type="ECO:0000256" key="4">
    <source>
        <dbReference type="SAM" id="MobiDB-lite"/>
    </source>
</evidence>
<feature type="region of interest" description="Disordered" evidence="4">
    <location>
        <begin position="43"/>
        <end position="63"/>
    </location>
</feature>
<dbReference type="Proteomes" id="UP001500804">
    <property type="component" value="Unassembled WGS sequence"/>
</dbReference>
<keyword evidence="1" id="KW-0805">Transcription regulation</keyword>
<evidence type="ECO:0000313" key="6">
    <source>
        <dbReference type="EMBL" id="GAA5119200.1"/>
    </source>
</evidence>
<dbReference type="SUPFAM" id="SSF46689">
    <property type="entry name" value="Homeodomain-like"/>
    <property type="match status" value="1"/>
</dbReference>
<gene>
    <name evidence="6" type="ORF">GCM10023320_24580</name>
</gene>
<keyword evidence="3" id="KW-0804">Transcription</keyword>
<evidence type="ECO:0000256" key="2">
    <source>
        <dbReference type="ARBA" id="ARBA00023125"/>
    </source>
</evidence>
<accession>A0ABP9NJZ0</accession>